<dbReference type="OrthoDB" id="3366823at2759"/>
<dbReference type="GO" id="GO:0005506">
    <property type="term" value="F:iron ion binding"/>
    <property type="evidence" value="ECO:0007669"/>
    <property type="project" value="InterPro"/>
</dbReference>
<dbReference type="RefSeq" id="XP_024724614.1">
    <property type="nucleotide sequence ID" value="XM_024868485.1"/>
</dbReference>
<keyword evidence="8" id="KW-0812">Transmembrane</keyword>
<dbReference type="STRING" id="857342.A0A2T3BCF5"/>
<name>A0A2T3BCF5_AMORE</name>
<evidence type="ECO:0000256" key="1">
    <source>
        <dbReference type="ARBA" id="ARBA00001971"/>
    </source>
</evidence>
<dbReference type="PRINTS" id="PR00465">
    <property type="entry name" value="EP450IV"/>
</dbReference>
<dbReference type="PANTHER" id="PTHR24304:SF2">
    <property type="entry name" value="24-HYDROXYCHOLESTEROL 7-ALPHA-HYDROXYLASE"/>
    <property type="match status" value="1"/>
</dbReference>
<accession>A0A2T3BCF5</accession>
<dbReference type="AlphaFoldDB" id="A0A2T3BCF5"/>
<dbReference type="GeneID" id="36576566"/>
<comment type="cofactor">
    <cofactor evidence="1 6">
        <name>heme</name>
        <dbReference type="ChEBI" id="CHEBI:30413"/>
    </cofactor>
</comment>
<dbReference type="PANTHER" id="PTHR24304">
    <property type="entry name" value="CYTOCHROME P450 FAMILY 7"/>
    <property type="match status" value="1"/>
</dbReference>
<evidence type="ECO:0000256" key="6">
    <source>
        <dbReference type="PIRSR" id="PIRSR602403-1"/>
    </source>
</evidence>
<protein>
    <recommendedName>
        <fullName evidence="11">Cytochrome P450</fullName>
    </recommendedName>
</protein>
<keyword evidence="5 6" id="KW-0408">Iron</keyword>
<dbReference type="GO" id="GO:0020037">
    <property type="term" value="F:heme binding"/>
    <property type="evidence" value="ECO:0007669"/>
    <property type="project" value="InterPro"/>
</dbReference>
<keyword evidence="8" id="KW-0472">Membrane</keyword>
<evidence type="ECO:0000256" key="8">
    <source>
        <dbReference type="SAM" id="Phobius"/>
    </source>
</evidence>
<dbReference type="InterPro" id="IPR002403">
    <property type="entry name" value="Cyt_P450_E_grp-IV"/>
</dbReference>
<feature type="region of interest" description="Disordered" evidence="7">
    <location>
        <begin position="509"/>
        <end position="544"/>
    </location>
</feature>
<dbReference type="InterPro" id="IPR050529">
    <property type="entry name" value="CYP450_sterol_14alpha_dmase"/>
</dbReference>
<dbReference type="InterPro" id="IPR036396">
    <property type="entry name" value="Cyt_P450_sf"/>
</dbReference>
<keyword evidence="10" id="KW-1185">Reference proteome</keyword>
<dbReference type="SUPFAM" id="SSF48264">
    <property type="entry name" value="Cytochrome P450"/>
    <property type="match status" value="1"/>
</dbReference>
<dbReference type="Pfam" id="PF00067">
    <property type="entry name" value="p450"/>
    <property type="match status" value="1"/>
</dbReference>
<evidence type="ECO:0000313" key="10">
    <source>
        <dbReference type="Proteomes" id="UP000241818"/>
    </source>
</evidence>
<dbReference type="Proteomes" id="UP000241818">
    <property type="component" value="Unassembled WGS sequence"/>
</dbReference>
<dbReference type="GO" id="GO:0016705">
    <property type="term" value="F:oxidoreductase activity, acting on paired donors, with incorporation or reduction of molecular oxygen"/>
    <property type="evidence" value="ECO:0007669"/>
    <property type="project" value="InterPro"/>
</dbReference>
<evidence type="ECO:0000256" key="4">
    <source>
        <dbReference type="ARBA" id="ARBA00022723"/>
    </source>
</evidence>
<keyword evidence="3 6" id="KW-0349">Heme</keyword>
<dbReference type="InterPro" id="IPR001128">
    <property type="entry name" value="Cyt_P450"/>
</dbReference>
<reference evidence="9 10" key="1">
    <citation type="journal article" date="2018" name="New Phytol.">
        <title>Comparative genomics and transcriptomics depict ericoid mycorrhizal fungi as versatile saprotrophs and plant mutualists.</title>
        <authorList>
            <person name="Martino E."/>
            <person name="Morin E."/>
            <person name="Grelet G.A."/>
            <person name="Kuo A."/>
            <person name="Kohler A."/>
            <person name="Daghino S."/>
            <person name="Barry K.W."/>
            <person name="Cichocki N."/>
            <person name="Clum A."/>
            <person name="Dockter R.B."/>
            <person name="Hainaut M."/>
            <person name="Kuo R.C."/>
            <person name="LaButti K."/>
            <person name="Lindahl B.D."/>
            <person name="Lindquist E.A."/>
            <person name="Lipzen A."/>
            <person name="Khouja H.R."/>
            <person name="Magnuson J."/>
            <person name="Murat C."/>
            <person name="Ohm R.A."/>
            <person name="Singer S.W."/>
            <person name="Spatafora J.W."/>
            <person name="Wang M."/>
            <person name="Veneault-Fourrey C."/>
            <person name="Henrissat B."/>
            <person name="Grigoriev I.V."/>
            <person name="Martin F.M."/>
            <person name="Perotto S."/>
        </authorList>
    </citation>
    <scope>NUCLEOTIDE SEQUENCE [LARGE SCALE GENOMIC DNA]</scope>
    <source>
        <strain evidence="9 10">ATCC 22711</strain>
    </source>
</reference>
<evidence type="ECO:0000313" key="9">
    <source>
        <dbReference type="EMBL" id="PSS27089.1"/>
    </source>
</evidence>
<feature type="binding site" description="axial binding residue" evidence="6">
    <location>
        <position position="559"/>
    </location>
    <ligand>
        <name>heme</name>
        <dbReference type="ChEBI" id="CHEBI:30413"/>
    </ligand>
    <ligandPart>
        <name>Fe</name>
        <dbReference type="ChEBI" id="CHEBI:18248"/>
    </ligandPart>
</feature>
<evidence type="ECO:0000256" key="2">
    <source>
        <dbReference type="ARBA" id="ARBA00010617"/>
    </source>
</evidence>
<dbReference type="EMBL" id="KZ679006">
    <property type="protein sequence ID" value="PSS27089.1"/>
    <property type="molecule type" value="Genomic_DNA"/>
</dbReference>
<keyword evidence="8" id="KW-1133">Transmembrane helix</keyword>
<organism evidence="9 10">
    <name type="scientific">Amorphotheca resinae ATCC 22711</name>
    <dbReference type="NCBI Taxonomy" id="857342"/>
    <lineage>
        <taxon>Eukaryota</taxon>
        <taxon>Fungi</taxon>
        <taxon>Dikarya</taxon>
        <taxon>Ascomycota</taxon>
        <taxon>Pezizomycotina</taxon>
        <taxon>Leotiomycetes</taxon>
        <taxon>Helotiales</taxon>
        <taxon>Amorphothecaceae</taxon>
        <taxon>Amorphotheca</taxon>
    </lineage>
</organism>
<keyword evidence="4 6" id="KW-0479">Metal-binding</keyword>
<evidence type="ECO:0000256" key="3">
    <source>
        <dbReference type="ARBA" id="ARBA00022617"/>
    </source>
</evidence>
<comment type="similarity">
    <text evidence="2">Belongs to the cytochrome P450 family.</text>
</comment>
<evidence type="ECO:0000256" key="7">
    <source>
        <dbReference type="SAM" id="MobiDB-lite"/>
    </source>
</evidence>
<dbReference type="GO" id="GO:0008395">
    <property type="term" value="F:steroid hydroxylase activity"/>
    <property type="evidence" value="ECO:0007669"/>
    <property type="project" value="TreeGrafter"/>
</dbReference>
<dbReference type="InParanoid" id="A0A2T3BCF5"/>
<gene>
    <name evidence="9" type="ORF">M430DRAFT_54679</name>
</gene>
<feature type="transmembrane region" description="Helical" evidence="8">
    <location>
        <begin position="63"/>
        <end position="86"/>
    </location>
</feature>
<evidence type="ECO:0000256" key="5">
    <source>
        <dbReference type="ARBA" id="ARBA00023004"/>
    </source>
</evidence>
<evidence type="ECO:0008006" key="11">
    <source>
        <dbReference type="Google" id="ProtNLM"/>
    </source>
</evidence>
<dbReference type="Gene3D" id="1.10.630.10">
    <property type="entry name" value="Cytochrome P450"/>
    <property type="match status" value="1"/>
</dbReference>
<sequence length="618" mass="69916">MISSNFSDVYDLCTTTYNVTPILPGKALSPPQLSLLSTLSLAAKSLDTPQILLPIIESPNAQWTLLSLILLATPFVLVYITTYLSYTAQVSSNEPIKSPPTVPYITPFLGSAVDFVLNPKKYVTGMKNLDVYGIKLANYKIFLLRGPELIQAIWRYKGVITSPAHQAFVLIGVFGMNPKAVQPYHLDDSGLQVNPHPKSNVAPHNRIDHLTHVGFMKLLTGDGLSKLYQRWAQEFNRRLQALAIGDEWGPEIPDIMDYWQMPLTASMNVALAGPLLECINPDFTREFNEFLTYVHPLIKRVPRWLIPRAFRLRKKLVGNVMTWQNIARSRASPSDIDTERDYDPWWGSECFRERQKYLSKVDGWDHDSLAISDFGLLWGANINVHAAAIWTIIEIFSDATLLSRVRAELRAADFQSFTTNAAVDKLISLPLLQSIYSEVLRLRVEVQHVLYSNHDEIQLNEYRFPRRQIIMVPSGPAHMNADAWNTRDGEHPLDTFWADRFLVYPNDPLSGPARKSPSSPPSPTSPTSPTTTSDPGKPKFKDSSVSDSFIPYGVGERTCPGRFFSKREIIAFCATIVNDYDVDLLTKQKKFEHSPTFYGFGTQRPASRIPFRIRKRKE</sequence>
<proteinExistence type="inferred from homology"/>